<name>C6WBC3_ACTMD</name>
<dbReference type="AlphaFoldDB" id="C6WBC3"/>
<gene>
    <name evidence="2" type="ordered locus">Amir_5596</name>
</gene>
<organism evidence="2 3">
    <name type="scientific">Actinosynnema mirum (strain ATCC 29888 / DSM 43827 / JCM 3225 / NBRC 14064 / NCIMB 13271 / NRRL B-12336 / IMRU 3971 / 101)</name>
    <dbReference type="NCBI Taxonomy" id="446462"/>
    <lineage>
        <taxon>Bacteria</taxon>
        <taxon>Bacillati</taxon>
        <taxon>Actinomycetota</taxon>
        <taxon>Actinomycetes</taxon>
        <taxon>Pseudonocardiales</taxon>
        <taxon>Pseudonocardiaceae</taxon>
        <taxon>Actinosynnema</taxon>
    </lineage>
</organism>
<dbReference type="EMBL" id="CP001630">
    <property type="protein sequence ID" value="ACU39414.1"/>
    <property type="molecule type" value="Genomic_DNA"/>
</dbReference>
<accession>C6WBC3</accession>
<dbReference type="KEGG" id="ami:Amir_5596"/>
<dbReference type="STRING" id="446462.Amir_5596"/>
<evidence type="ECO:0000256" key="1">
    <source>
        <dbReference type="SAM" id="Phobius"/>
    </source>
</evidence>
<dbReference type="Proteomes" id="UP000002213">
    <property type="component" value="Chromosome"/>
</dbReference>
<evidence type="ECO:0000313" key="2">
    <source>
        <dbReference type="EMBL" id="ACU39414.1"/>
    </source>
</evidence>
<feature type="transmembrane region" description="Helical" evidence="1">
    <location>
        <begin position="197"/>
        <end position="217"/>
    </location>
</feature>
<keyword evidence="1" id="KW-1133">Transmembrane helix</keyword>
<dbReference type="HOGENOM" id="CLU_1243160_0_0_11"/>
<proteinExistence type="predicted"/>
<keyword evidence="1" id="KW-0812">Transmembrane</keyword>
<evidence type="ECO:0000313" key="3">
    <source>
        <dbReference type="Proteomes" id="UP000002213"/>
    </source>
</evidence>
<evidence type="ECO:0008006" key="4">
    <source>
        <dbReference type="Google" id="ProtNLM"/>
    </source>
</evidence>
<feature type="transmembrane region" description="Helical" evidence="1">
    <location>
        <begin position="170"/>
        <end position="191"/>
    </location>
</feature>
<reference evidence="2 3" key="1">
    <citation type="journal article" date="2009" name="Stand. Genomic Sci.">
        <title>Complete genome sequence of Actinosynnema mirum type strain (101).</title>
        <authorList>
            <person name="Land M."/>
            <person name="Lapidus A."/>
            <person name="Mayilraj S."/>
            <person name="Chen F."/>
            <person name="Copeland A."/>
            <person name="Del Rio T.G."/>
            <person name="Nolan M."/>
            <person name="Lucas S."/>
            <person name="Tice H."/>
            <person name="Cheng J.F."/>
            <person name="Chertkov O."/>
            <person name="Bruce D."/>
            <person name="Goodwin L."/>
            <person name="Pitluck S."/>
            <person name="Rohde M."/>
            <person name="Goker M."/>
            <person name="Pati A."/>
            <person name="Ivanova N."/>
            <person name="Mavromatis K."/>
            <person name="Chen A."/>
            <person name="Palaniappan K."/>
            <person name="Hauser L."/>
            <person name="Chang Y.J."/>
            <person name="Jeffries C.C."/>
            <person name="Brettin T."/>
            <person name="Detter J.C."/>
            <person name="Han C."/>
            <person name="Chain P."/>
            <person name="Tindall B.J."/>
            <person name="Bristow J."/>
            <person name="Eisen J.A."/>
            <person name="Markowitz V."/>
            <person name="Hugenholtz P."/>
            <person name="Kyrpides N.C."/>
            <person name="Klenk H.P."/>
        </authorList>
    </citation>
    <scope>NUCLEOTIDE SEQUENCE [LARGE SCALE GENOMIC DNA]</scope>
    <source>
        <strain evidence="3">ATCC 29888 / DSM 43827 / JCM 3225 / NBRC 14064 / NCIMB 13271 / NRRL B-12336 / IMRU 3971 / 101</strain>
    </source>
</reference>
<dbReference type="eggNOG" id="COG1051">
    <property type="taxonomic scope" value="Bacteria"/>
</dbReference>
<dbReference type="InterPro" id="IPR015797">
    <property type="entry name" value="NUDIX_hydrolase-like_dom_sf"/>
</dbReference>
<sequence>MTMMINPPATAVVLAYDRHQRLYVLLITDEPGQGWRLPGDKPGVGELDVQPLSYLTDRLRETTGLHLTYSSADRLNPVLLRGPESDALSWSVLDRGALPELTPAEGGHAEWFPLDRLPAWHPDNPGDPDLLDEALTVAGLKSSTHVCTPSCAPSLKSRAATALRWTGRELVGFLDVLLLGMAAYVCGQAVWHALVVPTYALDGELIVKGLVGAWLFLRLRRL</sequence>
<keyword evidence="1" id="KW-0472">Membrane</keyword>
<keyword evidence="3" id="KW-1185">Reference proteome</keyword>
<dbReference type="RefSeq" id="WP_015804299.1">
    <property type="nucleotide sequence ID" value="NC_013093.1"/>
</dbReference>
<protein>
    <recommendedName>
        <fullName evidence="4">NUDIX hydrolase</fullName>
    </recommendedName>
</protein>
<dbReference type="SUPFAM" id="SSF55811">
    <property type="entry name" value="Nudix"/>
    <property type="match status" value="1"/>
</dbReference>